<keyword evidence="4" id="KW-1185">Reference proteome</keyword>
<feature type="transmembrane region" description="Helical" evidence="2">
    <location>
        <begin position="474"/>
        <end position="491"/>
    </location>
</feature>
<dbReference type="Proteomes" id="UP000245812">
    <property type="component" value="Unassembled WGS sequence"/>
</dbReference>
<gene>
    <name evidence="3" type="ORF">C7456_11014</name>
</gene>
<dbReference type="OrthoDB" id="9772884at2"/>
<dbReference type="PANTHER" id="PTHR38454:SF1">
    <property type="entry name" value="INTEGRAL MEMBRANE PROTEIN"/>
    <property type="match status" value="1"/>
</dbReference>
<feature type="transmembrane region" description="Helical" evidence="2">
    <location>
        <begin position="857"/>
        <end position="876"/>
    </location>
</feature>
<dbReference type="EMBL" id="QGHC01000010">
    <property type="protein sequence ID" value="PWK84713.1"/>
    <property type="molecule type" value="Genomic_DNA"/>
</dbReference>
<feature type="transmembrane region" description="Helical" evidence="2">
    <location>
        <begin position="441"/>
        <end position="462"/>
    </location>
</feature>
<keyword evidence="2" id="KW-0472">Membrane</keyword>
<protein>
    <recommendedName>
        <fullName evidence="5">Membrane protein YfhO</fullName>
    </recommendedName>
</protein>
<feature type="transmembrane region" description="Helical" evidence="2">
    <location>
        <begin position="408"/>
        <end position="429"/>
    </location>
</feature>
<proteinExistence type="predicted"/>
<sequence>MNLPKTPLKNLLPPLLLLLLPLLVNLPALAGWYVTDPLAFFGGTGVSGKHHAGYPWIDPNVGFQAQALGRLSAEQWLSGRVPWWNPYNGAGLPLAAEAQPAALFLPFILLMHFQSGGLWLEVLLQMLAGIATYALLRRIGLSRTAALGGALLFEFNGTFAWHGAPISTPIAFLPLLLLGIEQLRARVAADRAGGWLLVPAALAWSIYAGFPETAYIDGLFAGLWTLSRLAGLERRQQVRFAGRLCLAVGVGLLCSLPQIVPFAEFVALSHVGGHEGFFAHVPLPAPSLAQTLMPWLYGPIFAYDGPAGAVAASWRNVGGYFSVPGLFVALLGLAYGRRGLCLPLLGWIVLCLAKTYDVRPVSDLVNLLPMIKSVAFFRYAPPSWEFAGAVLAAMALDGMQRRPQPAHLAVLAALAATALCAAVALRLAGDPVRALLEAPHHAFTTGSLAWAACTAVVAAALALSHGRLRRAPHLLAVLLALDACLLFVPPIRSGLREPVQHGHGTAFLQAHARLQRVYSLGPLAPNYGAFFGVAQINHNYLPVTRDWVDYIHARLDPQADMVTYTGTANLSGKDYVAELAGTRRGAYEELGVKYVLAQAGTHPFAEAMLATTARSQPTRALPLEPDRPVVVAWTPAASSSLSFDAVTVLIGNYRGESDGVLRARVCVALADCAEGERALAGSVDNAPLAIRLDRPLRIDASGPHPPVVEATITQAGSRHPVALWLMDADEGRRARMDGNRATLVPKLGLLPAPGQQDTLPRAVYEGDDMAIYELPAPRPYFEAEGGDCSLQPSGRTRVSLHCEEPARLLRREAFYPGWTATVDGRPVPLERAHGLFQGLAVPAGTHAVAFDYRPTHALPMLGGFGIGLFALAAGGVREWRRKPTQRNGDARSSSITMASSRPSRAG</sequence>
<feature type="transmembrane region" description="Helical" evidence="2">
    <location>
        <begin position="192"/>
        <end position="208"/>
    </location>
</feature>
<evidence type="ECO:0000313" key="4">
    <source>
        <dbReference type="Proteomes" id="UP000245812"/>
    </source>
</evidence>
<name>A0A316HU37_9GAMM</name>
<accession>A0A316HU37</accession>
<feature type="transmembrane region" description="Helical" evidence="2">
    <location>
        <begin position="118"/>
        <end position="139"/>
    </location>
</feature>
<organism evidence="3 4">
    <name type="scientific">Fulvimonas soli</name>
    <dbReference type="NCBI Taxonomy" id="155197"/>
    <lineage>
        <taxon>Bacteria</taxon>
        <taxon>Pseudomonadati</taxon>
        <taxon>Pseudomonadota</taxon>
        <taxon>Gammaproteobacteria</taxon>
        <taxon>Lysobacterales</taxon>
        <taxon>Rhodanobacteraceae</taxon>
        <taxon>Fulvimonas</taxon>
    </lineage>
</organism>
<evidence type="ECO:0000313" key="3">
    <source>
        <dbReference type="EMBL" id="PWK84713.1"/>
    </source>
</evidence>
<dbReference type="RefSeq" id="WP_109724275.1">
    <property type="nucleotide sequence ID" value="NZ_MSZV01000050.1"/>
</dbReference>
<dbReference type="InterPro" id="IPR018580">
    <property type="entry name" value="Uncharacterised_YfhO"/>
</dbReference>
<feature type="transmembrane region" description="Helical" evidence="2">
    <location>
        <begin position="317"/>
        <end position="335"/>
    </location>
</feature>
<keyword evidence="2" id="KW-1133">Transmembrane helix</keyword>
<reference evidence="3 4" key="1">
    <citation type="submission" date="2018-05" db="EMBL/GenBank/DDBJ databases">
        <title>Genomic Encyclopedia of Type Strains, Phase IV (KMG-IV): sequencing the most valuable type-strain genomes for metagenomic binning, comparative biology and taxonomic classification.</title>
        <authorList>
            <person name="Goeker M."/>
        </authorList>
    </citation>
    <scope>NUCLEOTIDE SEQUENCE [LARGE SCALE GENOMIC DNA]</scope>
    <source>
        <strain evidence="3 4">DSM 14263</strain>
    </source>
</reference>
<feature type="transmembrane region" description="Helical" evidence="2">
    <location>
        <begin position="90"/>
        <end position="111"/>
    </location>
</feature>
<keyword evidence="2" id="KW-0812">Transmembrane</keyword>
<evidence type="ECO:0000256" key="1">
    <source>
        <dbReference type="SAM" id="MobiDB-lite"/>
    </source>
</evidence>
<evidence type="ECO:0000256" key="2">
    <source>
        <dbReference type="SAM" id="Phobius"/>
    </source>
</evidence>
<feature type="transmembrane region" description="Helical" evidence="2">
    <location>
        <begin position="159"/>
        <end position="180"/>
    </location>
</feature>
<feature type="transmembrane region" description="Helical" evidence="2">
    <location>
        <begin position="244"/>
        <end position="263"/>
    </location>
</feature>
<feature type="transmembrane region" description="Helical" evidence="2">
    <location>
        <begin position="376"/>
        <end position="396"/>
    </location>
</feature>
<comment type="caution">
    <text evidence="3">The sequence shown here is derived from an EMBL/GenBank/DDBJ whole genome shotgun (WGS) entry which is preliminary data.</text>
</comment>
<feature type="compositionally biased region" description="Polar residues" evidence="1">
    <location>
        <begin position="885"/>
        <end position="906"/>
    </location>
</feature>
<evidence type="ECO:0008006" key="5">
    <source>
        <dbReference type="Google" id="ProtNLM"/>
    </source>
</evidence>
<feature type="region of interest" description="Disordered" evidence="1">
    <location>
        <begin position="880"/>
        <end position="906"/>
    </location>
</feature>
<feature type="transmembrane region" description="Helical" evidence="2">
    <location>
        <begin position="214"/>
        <end position="232"/>
    </location>
</feature>
<dbReference type="AlphaFoldDB" id="A0A316HU37"/>
<dbReference type="PANTHER" id="PTHR38454">
    <property type="entry name" value="INTEGRAL MEMBRANE PROTEIN-RELATED"/>
    <property type="match status" value="1"/>
</dbReference>